<keyword evidence="2" id="KW-1185">Reference proteome</keyword>
<organism evidence="1 2">
    <name type="scientific">Heterodera trifolii</name>
    <dbReference type="NCBI Taxonomy" id="157864"/>
    <lineage>
        <taxon>Eukaryota</taxon>
        <taxon>Metazoa</taxon>
        <taxon>Ecdysozoa</taxon>
        <taxon>Nematoda</taxon>
        <taxon>Chromadorea</taxon>
        <taxon>Rhabditida</taxon>
        <taxon>Tylenchina</taxon>
        <taxon>Tylenchomorpha</taxon>
        <taxon>Tylenchoidea</taxon>
        <taxon>Heteroderidae</taxon>
        <taxon>Heteroderinae</taxon>
        <taxon>Heterodera</taxon>
    </lineage>
</organism>
<name>A0ABD2L5K5_9BILA</name>
<sequence length="70" mass="7857">MLSQEETGIDCSEPLYVELKDLMVCPGDLQKCLSHFGHRKDHATWSSTSWIGTTKTTTSQKELGERAMLV</sequence>
<evidence type="ECO:0000313" key="1">
    <source>
        <dbReference type="EMBL" id="KAL3110433.1"/>
    </source>
</evidence>
<dbReference type="AlphaFoldDB" id="A0ABD2L5K5"/>
<dbReference type="Proteomes" id="UP001620626">
    <property type="component" value="Unassembled WGS sequence"/>
</dbReference>
<comment type="caution">
    <text evidence="1">The sequence shown here is derived from an EMBL/GenBank/DDBJ whole genome shotgun (WGS) entry which is preliminary data.</text>
</comment>
<gene>
    <name evidence="1" type="ORF">niasHT_018263</name>
</gene>
<protein>
    <submittedName>
        <fullName evidence="1">Uncharacterized protein</fullName>
    </submittedName>
</protein>
<reference evidence="1 2" key="1">
    <citation type="submission" date="2024-10" db="EMBL/GenBank/DDBJ databases">
        <authorList>
            <person name="Kim D."/>
        </authorList>
    </citation>
    <scope>NUCLEOTIDE SEQUENCE [LARGE SCALE GENOMIC DNA]</scope>
    <source>
        <strain evidence="1">BH-2024</strain>
    </source>
</reference>
<accession>A0ABD2L5K5</accession>
<dbReference type="EMBL" id="JBICBT010000541">
    <property type="protein sequence ID" value="KAL3110433.1"/>
    <property type="molecule type" value="Genomic_DNA"/>
</dbReference>
<evidence type="ECO:0000313" key="2">
    <source>
        <dbReference type="Proteomes" id="UP001620626"/>
    </source>
</evidence>
<proteinExistence type="predicted"/>